<keyword evidence="2" id="KW-1185">Reference proteome</keyword>
<sequence>MVRAVEHYGQGLKGRECHKFNEHAEGKVLKWSSAEKRDTALWDKQDQQRS</sequence>
<accession>A0A4S8M8U4</accession>
<protein>
    <submittedName>
        <fullName evidence="1">Uncharacterized protein</fullName>
    </submittedName>
</protein>
<dbReference type="OrthoDB" id="3018573at2759"/>
<dbReference type="EMBL" id="ML179130">
    <property type="protein sequence ID" value="THU98792.1"/>
    <property type="molecule type" value="Genomic_DNA"/>
</dbReference>
<feature type="non-terminal residue" evidence="1">
    <location>
        <position position="50"/>
    </location>
</feature>
<evidence type="ECO:0000313" key="2">
    <source>
        <dbReference type="Proteomes" id="UP000297245"/>
    </source>
</evidence>
<evidence type="ECO:0000313" key="1">
    <source>
        <dbReference type="EMBL" id="THU98792.1"/>
    </source>
</evidence>
<reference evidence="1 2" key="1">
    <citation type="journal article" date="2019" name="Nat. Ecol. Evol.">
        <title>Megaphylogeny resolves global patterns of mushroom evolution.</title>
        <authorList>
            <person name="Varga T."/>
            <person name="Krizsan K."/>
            <person name="Foldi C."/>
            <person name="Dima B."/>
            <person name="Sanchez-Garcia M."/>
            <person name="Sanchez-Ramirez S."/>
            <person name="Szollosi G.J."/>
            <person name="Szarkandi J.G."/>
            <person name="Papp V."/>
            <person name="Albert L."/>
            <person name="Andreopoulos W."/>
            <person name="Angelini C."/>
            <person name="Antonin V."/>
            <person name="Barry K.W."/>
            <person name="Bougher N.L."/>
            <person name="Buchanan P."/>
            <person name="Buyck B."/>
            <person name="Bense V."/>
            <person name="Catcheside P."/>
            <person name="Chovatia M."/>
            <person name="Cooper J."/>
            <person name="Damon W."/>
            <person name="Desjardin D."/>
            <person name="Finy P."/>
            <person name="Geml J."/>
            <person name="Haridas S."/>
            <person name="Hughes K."/>
            <person name="Justo A."/>
            <person name="Karasinski D."/>
            <person name="Kautmanova I."/>
            <person name="Kiss B."/>
            <person name="Kocsube S."/>
            <person name="Kotiranta H."/>
            <person name="LaButti K.M."/>
            <person name="Lechner B.E."/>
            <person name="Liimatainen K."/>
            <person name="Lipzen A."/>
            <person name="Lukacs Z."/>
            <person name="Mihaltcheva S."/>
            <person name="Morgado L.N."/>
            <person name="Niskanen T."/>
            <person name="Noordeloos M.E."/>
            <person name="Ohm R.A."/>
            <person name="Ortiz-Santana B."/>
            <person name="Ovrebo C."/>
            <person name="Racz N."/>
            <person name="Riley R."/>
            <person name="Savchenko A."/>
            <person name="Shiryaev A."/>
            <person name="Soop K."/>
            <person name="Spirin V."/>
            <person name="Szebenyi C."/>
            <person name="Tomsovsky M."/>
            <person name="Tulloss R.E."/>
            <person name="Uehling J."/>
            <person name="Grigoriev I.V."/>
            <person name="Vagvolgyi C."/>
            <person name="Papp T."/>
            <person name="Martin F.M."/>
            <person name="Miettinen O."/>
            <person name="Hibbett D.S."/>
            <person name="Nagy L.G."/>
        </authorList>
    </citation>
    <scope>NUCLEOTIDE SEQUENCE [LARGE SCALE GENOMIC DNA]</scope>
    <source>
        <strain evidence="1 2">CBS 962.96</strain>
    </source>
</reference>
<proteinExistence type="predicted"/>
<dbReference type="Proteomes" id="UP000297245">
    <property type="component" value="Unassembled WGS sequence"/>
</dbReference>
<organism evidence="1 2">
    <name type="scientific">Dendrothele bispora (strain CBS 962.96)</name>
    <dbReference type="NCBI Taxonomy" id="1314807"/>
    <lineage>
        <taxon>Eukaryota</taxon>
        <taxon>Fungi</taxon>
        <taxon>Dikarya</taxon>
        <taxon>Basidiomycota</taxon>
        <taxon>Agaricomycotina</taxon>
        <taxon>Agaricomycetes</taxon>
        <taxon>Agaricomycetidae</taxon>
        <taxon>Agaricales</taxon>
        <taxon>Agaricales incertae sedis</taxon>
        <taxon>Dendrothele</taxon>
    </lineage>
</organism>
<gene>
    <name evidence="1" type="ORF">K435DRAFT_777305</name>
</gene>
<dbReference type="AlphaFoldDB" id="A0A4S8M8U4"/>
<name>A0A4S8M8U4_DENBC</name>